<name>A0A9P5RZP3_9FUNG</name>
<dbReference type="InterPro" id="IPR020472">
    <property type="entry name" value="WD40_PAC1"/>
</dbReference>
<organism evidence="4 5">
    <name type="scientific">Linnemannia schmuckeri</name>
    <dbReference type="NCBI Taxonomy" id="64567"/>
    <lineage>
        <taxon>Eukaryota</taxon>
        <taxon>Fungi</taxon>
        <taxon>Fungi incertae sedis</taxon>
        <taxon>Mucoromycota</taxon>
        <taxon>Mortierellomycotina</taxon>
        <taxon>Mortierellomycetes</taxon>
        <taxon>Mortierellales</taxon>
        <taxon>Mortierellaceae</taxon>
        <taxon>Linnemannia</taxon>
    </lineage>
</organism>
<dbReference type="PROSITE" id="PS00678">
    <property type="entry name" value="WD_REPEATS_1"/>
    <property type="match status" value="1"/>
</dbReference>
<evidence type="ECO:0000313" key="4">
    <source>
        <dbReference type="EMBL" id="KAF9149864.1"/>
    </source>
</evidence>
<protein>
    <submittedName>
        <fullName evidence="4">Guanine nucleotide-binding protein subunit beta-2-like 1</fullName>
    </submittedName>
</protein>
<dbReference type="Proteomes" id="UP000748756">
    <property type="component" value="Unassembled WGS sequence"/>
</dbReference>
<dbReference type="InterPro" id="IPR001680">
    <property type="entry name" value="WD40_rpt"/>
</dbReference>
<dbReference type="PANTHER" id="PTHR19848:SF8">
    <property type="entry name" value="F-BOX AND WD REPEAT DOMAIN CONTAINING 7"/>
    <property type="match status" value="1"/>
</dbReference>
<comment type="caution">
    <text evidence="4">The sequence shown here is derived from an EMBL/GenBank/DDBJ whole genome shotgun (WGS) entry which is preliminary data.</text>
</comment>
<feature type="repeat" description="WD" evidence="3">
    <location>
        <begin position="175"/>
        <end position="209"/>
    </location>
</feature>
<dbReference type="InterPro" id="IPR036322">
    <property type="entry name" value="WD40_repeat_dom_sf"/>
</dbReference>
<dbReference type="InterPro" id="IPR015943">
    <property type="entry name" value="WD40/YVTN_repeat-like_dom_sf"/>
</dbReference>
<dbReference type="PRINTS" id="PR00320">
    <property type="entry name" value="GPROTEINBRPT"/>
</dbReference>
<sequence>MTVRLWDSRSGAPGRVLSGHIKSISSISISPSEDRIFSGSGDGTIRVWDMNTGESRVIVSPDHDALAEVWDFFIYSYGLGDVEEFIVDFKYSRSCNQIATIHGDENVRLWSEDAGVFQHSLKHDTEVSCFAISSCGQWIACGSGDSVWLWNFVVEDGIQQWKCISKTPDFSFRYVRNIAWRPDNLEFAIGYDDSSIRVWRLQTGSNALSIQLVWSIGPAPLVVAGAVIIDTVGLSDVNRRLLLQRGAIDGSLLKEV</sequence>
<gene>
    <name evidence="4" type="primary">GNB2L1</name>
    <name evidence="4" type="ORF">BG015_008317</name>
</gene>
<dbReference type="InterPro" id="IPR019775">
    <property type="entry name" value="WD40_repeat_CS"/>
</dbReference>
<keyword evidence="5" id="KW-1185">Reference proteome</keyword>
<keyword evidence="2" id="KW-0677">Repeat</keyword>
<dbReference type="Gene3D" id="2.130.10.10">
    <property type="entry name" value="YVTN repeat-like/Quinoprotein amine dehydrogenase"/>
    <property type="match status" value="2"/>
</dbReference>
<dbReference type="EMBL" id="JAAAUQ010000479">
    <property type="protein sequence ID" value="KAF9149864.1"/>
    <property type="molecule type" value="Genomic_DNA"/>
</dbReference>
<proteinExistence type="predicted"/>
<dbReference type="PANTHER" id="PTHR19848">
    <property type="entry name" value="WD40 REPEAT PROTEIN"/>
    <property type="match status" value="1"/>
</dbReference>
<dbReference type="PROSITE" id="PS50294">
    <property type="entry name" value="WD_REPEATS_REGION"/>
    <property type="match status" value="1"/>
</dbReference>
<evidence type="ECO:0000256" key="2">
    <source>
        <dbReference type="ARBA" id="ARBA00022737"/>
    </source>
</evidence>
<dbReference type="OrthoDB" id="2445541at2759"/>
<dbReference type="Pfam" id="PF00400">
    <property type="entry name" value="WD40"/>
    <property type="match status" value="3"/>
</dbReference>
<reference evidence="4" key="1">
    <citation type="journal article" date="2020" name="Fungal Divers.">
        <title>Resolving the Mortierellaceae phylogeny through synthesis of multi-gene phylogenetics and phylogenomics.</title>
        <authorList>
            <person name="Vandepol N."/>
            <person name="Liber J."/>
            <person name="Desiro A."/>
            <person name="Na H."/>
            <person name="Kennedy M."/>
            <person name="Barry K."/>
            <person name="Grigoriev I.V."/>
            <person name="Miller A.N."/>
            <person name="O'Donnell K."/>
            <person name="Stajich J.E."/>
            <person name="Bonito G."/>
        </authorList>
    </citation>
    <scope>NUCLEOTIDE SEQUENCE</scope>
    <source>
        <strain evidence="4">NRRL 6426</strain>
    </source>
</reference>
<keyword evidence="1 3" id="KW-0853">WD repeat</keyword>
<feature type="repeat" description="WD" evidence="3">
    <location>
        <begin position="17"/>
        <end position="58"/>
    </location>
</feature>
<dbReference type="PROSITE" id="PS50082">
    <property type="entry name" value="WD_REPEATS_2"/>
    <property type="match status" value="2"/>
</dbReference>
<accession>A0A9P5RZP3</accession>
<dbReference type="SUPFAM" id="SSF50978">
    <property type="entry name" value="WD40 repeat-like"/>
    <property type="match status" value="1"/>
</dbReference>
<evidence type="ECO:0000256" key="3">
    <source>
        <dbReference type="PROSITE-ProRule" id="PRU00221"/>
    </source>
</evidence>
<dbReference type="AlphaFoldDB" id="A0A9P5RZP3"/>
<evidence type="ECO:0000313" key="5">
    <source>
        <dbReference type="Proteomes" id="UP000748756"/>
    </source>
</evidence>
<evidence type="ECO:0000256" key="1">
    <source>
        <dbReference type="ARBA" id="ARBA00022574"/>
    </source>
</evidence>
<dbReference type="SMART" id="SM00320">
    <property type="entry name" value="WD40"/>
    <property type="match status" value="4"/>
</dbReference>